<dbReference type="InterPro" id="IPR013103">
    <property type="entry name" value="RVT_2"/>
</dbReference>
<comment type="caution">
    <text evidence="3">The sequence shown here is derived from an EMBL/GenBank/DDBJ whole genome shotgun (WGS) entry which is preliminary data.</text>
</comment>
<reference evidence="3" key="1">
    <citation type="submission" date="2018-05" db="EMBL/GenBank/DDBJ databases">
        <title>Draft genome of Mucuna pruriens seed.</title>
        <authorList>
            <person name="Nnadi N.E."/>
            <person name="Vos R."/>
            <person name="Hasami M.H."/>
            <person name="Devisetty U.K."/>
            <person name="Aguiy J.C."/>
        </authorList>
    </citation>
    <scope>NUCLEOTIDE SEQUENCE [LARGE SCALE GENOMIC DNA]</scope>
    <source>
        <strain evidence="3">JCA_2017</strain>
    </source>
</reference>
<feature type="region of interest" description="Disordered" evidence="1">
    <location>
        <begin position="43"/>
        <end position="84"/>
    </location>
</feature>
<dbReference type="EMBL" id="QJKJ01003112">
    <property type="protein sequence ID" value="RDX99903.1"/>
    <property type="molecule type" value="Genomic_DNA"/>
</dbReference>
<sequence length="261" mass="29800">MEEKESDANYFDKIQELVNAMRAYKEKGQFDYVAVAIEESKDLDTMELNTNQDQGFGETSESFKGRKKNQAQKQDNNPNKGKEWKFDKRKMRCQNYQKLGHYARECWVGEGAKNKPNNRAHLAQGEGTYSDFKAMSLQLRDQELFQDSAINSEGELIHSTLITKGKLELVDPPSNKKSIALKWVYKVKINLKGEVVKHKARLVAKKAGIYYGEVYVPVDRFETVRLVVAIATNLGFVVKGKENKVRKLKKALYGLKQAPKA</sequence>
<proteinExistence type="predicted"/>
<name>A0A371HB12_MUCPR</name>
<dbReference type="AlphaFoldDB" id="A0A371HB12"/>
<organism evidence="3 4">
    <name type="scientific">Mucuna pruriens</name>
    <name type="common">Velvet bean</name>
    <name type="synonym">Dolichos pruriens</name>
    <dbReference type="NCBI Taxonomy" id="157652"/>
    <lineage>
        <taxon>Eukaryota</taxon>
        <taxon>Viridiplantae</taxon>
        <taxon>Streptophyta</taxon>
        <taxon>Embryophyta</taxon>
        <taxon>Tracheophyta</taxon>
        <taxon>Spermatophyta</taxon>
        <taxon>Magnoliopsida</taxon>
        <taxon>eudicotyledons</taxon>
        <taxon>Gunneridae</taxon>
        <taxon>Pentapetalae</taxon>
        <taxon>rosids</taxon>
        <taxon>fabids</taxon>
        <taxon>Fabales</taxon>
        <taxon>Fabaceae</taxon>
        <taxon>Papilionoideae</taxon>
        <taxon>50 kb inversion clade</taxon>
        <taxon>NPAAA clade</taxon>
        <taxon>indigoferoid/millettioid clade</taxon>
        <taxon>Phaseoleae</taxon>
        <taxon>Mucuna</taxon>
    </lineage>
</organism>
<feature type="domain" description="Reverse transcriptase Ty1/copia-type" evidence="2">
    <location>
        <begin position="168"/>
        <end position="238"/>
    </location>
</feature>
<evidence type="ECO:0000313" key="3">
    <source>
        <dbReference type="EMBL" id="RDX99903.1"/>
    </source>
</evidence>
<evidence type="ECO:0000256" key="1">
    <source>
        <dbReference type="SAM" id="MobiDB-lite"/>
    </source>
</evidence>
<gene>
    <name evidence="3" type="ORF">CR513_16982</name>
</gene>
<dbReference type="OrthoDB" id="1458780at2759"/>
<evidence type="ECO:0000259" key="2">
    <source>
        <dbReference type="Pfam" id="PF07727"/>
    </source>
</evidence>
<protein>
    <recommendedName>
        <fullName evidence="2">Reverse transcriptase Ty1/copia-type domain-containing protein</fullName>
    </recommendedName>
</protein>
<dbReference type="Proteomes" id="UP000257109">
    <property type="component" value="Unassembled WGS sequence"/>
</dbReference>
<dbReference type="GO" id="GO:0003676">
    <property type="term" value="F:nucleic acid binding"/>
    <property type="evidence" value="ECO:0007669"/>
    <property type="project" value="InterPro"/>
</dbReference>
<dbReference type="InterPro" id="IPR036875">
    <property type="entry name" value="Znf_CCHC_sf"/>
</dbReference>
<dbReference type="STRING" id="157652.A0A371HB12"/>
<accession>A0A371HB12</accession>
<evidence type="ECO:0000313" key="4">
    <source>
        <dbReference type="Proteomes" id="UP000257109"/>
    </source>
</evidence>
<dbReference type="GO" id="GO:0008270">
    <property type="term" value="F:zinc ion binding"/>
    <property type="evidence" value="ECO:0007669"/>
    <property type="project" value="InterPro"/>
</dbReference>
<feature type="non-terminal residue" evidence="3">
    <location>
        <position position="1"/>
    </location>
</feature>
<feature type="compositionally biased region" description="Polar residues" evidence="1">
    <location>
        <begin position="47"/>
        <end position="62"/>
    </location>
</feature>
<dbReference type="Pfam" id="PF07727">
    <property type="entry name" value="RVT_2"/>
    <property type="match status" value="1"/>
</dbReference>
<dbReference type="SUPFAM" id="SSF57756">
    <property type="entry name" value="Retrovirus zinc finger-like domains"/>
    <property type="match status" value="1"/>
</dbReference>
<keyword evidence="4" id="KW-1185">Reference proteome</keyword>